<gene>
    <name evidence="1" type="ORF">RIF29_00637</name>
</gene>
<accession>A0AAN9IVV1</accession>
<protein>
    <submittedName>
        <fullName evidence="1">Uncharacterized protein</fullName>
    </submittedName>
</protein>
<proteinExistence type="predicted"/>
<dbReference type="Proteomes" id="UP001372338">
    <property type="component" value="Unassembled WGS sequence"/>
</dbReference>
<comment type="caution">
    <text evidence="1">The sequence shown here is derived from an EMBL/GenBank/DDBJ whole genome shotgun (WGS) entry which is preliminary data.</text>
</comment>
<name>A0AAN9IVV1_CROPI</name>
<reference evidence="1 2" key="1">
    <citation type="submission" date="2024-01" db="EMBL/GenBank/DDBJ databases">
        <title>The genomes of 5 underutilized Papilionoideae crops provide insights into root nodulation and disease resistanc.</title>
        <authorList>
            <person name="Yuan L."/>
        </authorList>
    </citation>
    <scope>NUCLEOTIDE SEQUENCE [LARGE SCALE GENOMIC DNA]</scope>
    <source>
        <strain evidence="1">ZHUSHIDOU_FW_LH</strain>
        <tissue evidence="1">Leaf</tissue>
    </source>
</reference>
<organism evidence="1 2">
    <name type="scientific">Crotalaria pallida</name>
    <name type="common">Smooth rattlebox</name>
    <name type="synonym">Crotalaria striata</name>
    <dbReference type="NCBI Taxonomy" id="3830"/>
    <lineage>
        <taxon>Eukaryota</taxon>
        <taxon>Viridiplantae</taxon>
        <taxon>Streptophyta</taxon>
        <taxon>Embryophyta</taxon>
        <taxon>Tracheophyta</taxon>
        <taxon>Spermatophyta</taxon>
        <taxon>Magnoliopsida</taxon>
        <taxon>eudicotyledons</taxon>
        <taxon>Gunneridae</taxon>
        <taxon>Pentapetalae</taxon>
        <taxon>rosids</taxon>
        <taxon>fabids</taxon>
        <taxon>Fabales</taxon>
        <taxon>Fabaceae</taxon>
        <taxon>Papilionoideae</taxon>
        <taxon>50 kb inversion clade</taxon>
        <taxon>genistoids sensu lato</taxon>
        <taxon>core genistoids</taxon>
        <taxon>Crotalarieae</taxon>
        <taxon>Crotalaria</taxon>
    </lineage>
</organism>
<keyword evidence="2" id="KW-1185">Reference proteome</keyword>
<sequence length="66" mass="7627">MATAYVSIDPHCHPNPWPSSMNSDYNMMVKYLRLRIRLCPSRGLFGILGTTTFYVHNLLRPQPPHI</sequence>
<evidence type="ECO:0000313" key="1">
    <source>
        <dbReference type="EMBL" id="KAK7287365.1"/>
    </source>
</evidence>
<dbReference type="AlphaFoldDB" id="A0AAN9IVV1"/>
<dbReference type="EMBL" id="JAYWIO010000001">
    <property type="protein sequence ID" value="KAK7287365.1"/>
    <property type="molecule type" value="Genomic_DNA"/>
</dbReference>
<evidence type="ECO:0000313" key="2">
    <source>
        <dbReference type="Proteomes" id="UP001372338"/>
    </source>
</evidence>